<protein>
    <submittedName>
        <fullName evidence="2 4">Uncharacterized protein</fullName>
    </submittedName>
</protein>
<evidence type="ECO:0000313" key="3">
    <source>
        <dbReference type="Proteomes" id="UP000271087"/>
    </source>
</evidence>
<evidence type="ECO:0000313" key="4">
    <source>
        <dbReference type="WBParaSite" id="nOo.2.0.1.t05106-RA"/>
    </source>
</evidence>
<dbReference type="STRING" id="42157.A0A182EAM8"/>
<proteinExistence type="predicted"/>
<feature type="region of interest" description="Disordered" evidence="1">
    <location>
        <begin position="128"/>
        <end position="164"/>
    </location>
</feature>
<dbReference type="AlphaFoldDB" id="A0A182EAM8"/>
<reference evidence="2 3" key="2">
    <citation type="submission" date="2018-08" db="EMBL/GenBank/DDBJ databases">
        <authorList>
            <person name="Laetsch R D."/>
            <person name="Stevens L."/>
            <person name="Kumar S."/>
            <person name="Blaxter L. M."/>
        </authorList>
    </citation>
    <scope>NUCLEOTIDE SEQUENCE [LARGE SCALE GENOMIC DNA]</scope>
</reference>
<keyword evidence="3" id="KW-1185">Reference proteome</keyword>
<reference evidence="4" key="1">
    <citation type="submission" date="2016-06" db="UniProtKB">
        <authorList>
            <consortium name="WormBaseParasite"/>
        </authorList>
    </citation>
    <scope>IDENTIFICATION</scope>
</reference>
<dbReference type="EMBL" id="UYRW01001287">
    <property type="protein sequence ID" value="VDK76035.1"/>
    <property type="molecule type" value="Genomic_DNA"/>
</dbReference>
<gene>
    <name evidence="2" type="ORF">NOO_LOCUS5106</name>
</gene>
<dbReference type="Proteomes" id="UP000271087">
    <property type="component" value="Unassembled WGS sequence"/>
</dbReference>
<name>A0A182EAM8_ONCOC</name>
<evidence type="ECO:0000256" key="1">
    <source>
        <dbReference type="SAM" id="MobiDB-lite"/>
    </source>
</evidence>
<feature type="compositionally biased region" description="Basic residues" evidence="1">
    <location>
        <begin position="145"/>
        <end position="157"/>
    </location>
</feature>
<sequence>MQKDTSSTVTNNNYANYAQATFPFRAERNWQRFGGRWRGGRSFQYSHRNQPVFFGPFAEFSSPPPAVFDIPPRILPANMFNANVVPFSERDAHFDMQFAPFMNHSSPHYFDNNIPCFYENARPLSLNDSGTVHPSSSSSSTQIHRSLRDRKTRRHKMKREDDTKLQHTCQELSSEQLSRLNLEDEIVEIQEGYGCPPSYIMESYRDQTDLIVAAGNTEIAEIF</sequence>
<dbReference type="WBParaSite" id="nOo.2.0.1.t05106-RA">
    <property type="protein sequence ID" value="nOo.2.0.1.t05106-RA"/>
    <property type="gene ID" value="nOo.2.0.1.g05106"/>
</dbReference>
<evidence type="ECO:0000313" key="2">
    <source>
        <dbReference type="EMBL" id="VDK76035.1"/>
    </source>
</evidence>
<accession>A0A182EAM8</accession>
<dbReference type="OrthoDB" id="6512771at2759"/>
<organism evidence="4">
    <name type="scientific">Onchocerca ochengi</name>
    <name type="common">Filarial nematode worm</name>
    <dbReference type="NCBI Taxonomy" id="42157"/>
    <lineage>
        <taxon>Eukaryota</taxon>
        <taxon>Metazoa</taxon>
        <taxon>Ecdysozoa</taxon>
        <taxon>Nematoda</taxon>
        <taxon>Chromadorea</taxon>
        <taxon>Rhabditida</taxon>
        <taxon>Spirurina</taxon>
        <taxon>Spiruromorpha</taxon>
        <taxon>Filarioidea</taxon>
        <taxon>Onchocercidae</taxon>
        <taxon>Onchocerca</taxon>
    </lineage>
</organism>